<dbReference type="PANTHER" id="PTHR24188">
    <property type="entry name" value="ANKYRIN REPEAT PROTEIN"/>
    <property type="match status" value="1"/>
</dbReference>
<dbReference type="SUPFAM" id="SSF48403">
    <property type="entry name" value="Ankyrin repeat"/>
    <property type="match status" value="1"/>
</dbReference>
<keyword evidence="2" id="KW-0106">Calcium</keyword>
<evidence type="ECO:0000256" key="1">
    <source>
        <dbReference type="ARBA" id="ARBA00022737"/>
    </source>
</evidence>
<dbReference type="InterPro" id="IPR002110">
    <property type="entry name" value="Ankyrin_rpt"/>
</dbReference>
<evidence type="ECO:0000259" key="5">
    <source>
        <dbReference type="PROSITE" id="PS50222"/>
    </source>
</evidence>
<dbReference type="Pfam" id="PF13637">
    <property type="entry name" value="Ank_4"/>
    <property type="match status" value="1"/>
</dbReference>
<sequence length="168" mass="19114">MASWNKILIEAACDGSLTDLKLSIENGADLECRDGDSLTPLLNSVYYGHMETVQYLVSVGCNKEARSKDMGVSVTRSVVEKIMDFMDTDNSGAIDLGEFLEGDRRIRKMSRDFARSSRQQIKREYNKYSRSFTRAHIDPMTFQLKIQEPKQLLPPIQSREPSISPVMR</sequence>
<dbReference type="PROSITE" id="PS50088">
    <property type="entry name" value="ANK_REPEAT"/>
    <property type="match status" value="1"/>
</dbReference>
<dbReference type="GO" id="GO:0005509">
    <property type="term" value="F:calcium ion binding"/>
    <property type="evidence" value="ECO:0007669"/>
    <property type="project" value="InterPro"/>
</dbReference>
<organism evidence="6 7">
    <name type="scientific">Mytilus galloprovincialis</name>
    <name type="common">Mediterranean mussel</name>
    <dbReference type="NCBI Taxonomy" id="29158"/>
    <lineage>
        <taxon>Eukaryota</taxon>
        <taxon>Metazoa</taxon>
        <taxon>Spiralia</taxon>
        <taxon>Lophotrochozoa</taxon>
        <taxon>Mollusca</taxon>
        <taxon>Bivalvia</taxon>
        <taxon>Autobranchia</taxon>
        <taxon>Pteriomorphia</taxon>
        <taxon>Mytilida</taxon>
        <taxon>Mytiloidea</taxon>
        <taxon>Mytilidae</taxon>
        <taxon>Mytilinae</taxon>
        <taxon>Mytilus</taxon>
    </lineage>
</organism>
<evidence type="ECO:0000256" key="4">
    <source>
        <dbReference type="PROSITE-ProRule" id="PRU00023"/>
    </source>
</evidence>
<dbReference type="InterPro" id="IPR036770">
    <property type="entry name" value="Ankyrin_rpt-contain_sf"/>
</dbReference>
<name>A0A8B6F6U9_MYTGA</name>
<proteinExistence type="predicted"/>
<keyword evidence="3 4" id="KW-0040">ANK repeat</keyword>
<dbReference type="Gene3D" id="1.10.238.10">
    <property type="entry name" value="EF-hand"/>
    <property type="match status" value="1"/>
</dbReference>
<dbReference type="Gene3D" id="1.25.40.20">
    <property type="entry name" value="Ankyrin repeat-containing domain"/>
    <property type="match status" value="1"/>
</dbReference>
<keyword evidence="7" id="KW-1185">Reference proteome</keyword>
<dbReference type="OrthoDB" id="120976at2759"/>
<reference evidence="6" key="1">
    <citation type="submission" date="2018-11" db="EMBL/GenBank/DDBJ databases">
        <authorList>
            <person name="Alioto T."/>
            <person name="Alioto T."/>
        </authorList>
    </citation>
    <scope>NUCLEOTIDE SEQUENCE</scope>
</reference>
<feature type="repeat" description="ANK" evidence="4">
    <location>
        <begin position="36"/>
        <end position="68"/>
    </location>
</feature>
<dbReference type="EMBL" id="UYJE01006157">
    <property type="protein sequence ID" value="VDI43559.1"/>
    <property type="molecule type" value="Genomic_DNA"/>
</dbReference>
<dbReference type="PROSITE" id="PS50222">
    <property type="entry name" value="EF_HAND_2"/>
    <property type="match status" value="1"/>
</dbReference>
<dbReference type="PANTHER" id="PTHR24188:SF29">
    <property type="entry name" value="GH09064P"/>
    <property type="match status" value="1"/>
</dbReference>
<dbReference type="Proteomes" id="UP000596742">
    <property type="component" value="Unassembled WGS sequence"/>
</dbReference>
<accession>A0A8B6F6U9</accession>
<dbReference type="PROSITE" id="PS00018">
    <property type="entry name" value="EF_HAND_1"/>
    <property type="match status" value="1"/>
</dbReference>
<evidence type="ECO:0000256" key="3">
    <source>
        <dbReference type="ARBA" id="ARBA00023043"/>
    </source>
</evidence>
<protein>
    <recommendedName>
        <fullName evidence="5">EF-hand domain-containing protein</fullName>
    </recommendedName>
</protein>
<evidence type="ECO:0000313" key="7">
    <source>
        <dbReference type="Proteomes" id="UP000596742"/>
    </source>
</evidence>
<evidence type="ECO:0000256" key="2">
    <source>
        <dbReference type="ARBA" id="ARBA00022837"/>
    </source>
</evidence>
<dbReference type="SUPFAM" id="SSF47473">
    <property type="entry name" value="EF-hand"/>
    <property type="match status" value="1"/>
</dbReference>
<dbReference type="AlphaFoldDB" id="A0A8B6F6U9"/>
<evidence type="ECO:0000313" key="6">
    <source>
        <dbReference type="EMBL" id="VDI43559.1"/>
    </source>
</evidence>
<comment type="caution">
    <text evidence="6">The sequence shown here is derived from an EMBL/GenBank/DDBJ whole genome shotgun (WGS) entry which is preliminary data.</text>
</comment>
<dbReference type="InterPro" id="IPR018247">
    <property type="entry name" value="EF_Hand_1_Ca_BS"/>
</dbReference>
<dbReference type="InterPro" id="IPR002048">
    <property type="entry name" value="EF_hand_dom"/>
</dbReference>
<dbReference type="InterPro" id="IPR011992">
    <property type="entry name" value="EF-hand-dom_pair"/>
</dbReference>
<feature type="domain" description="EF-hand" evidence="5">
    <location>
        <begin position="74"/>
        <end position="109"/>
    </location>
</feature>
<keyword evidence="1" id="KW-0677">Repeat</keyword>
<gene>
    <name evidence="6" type="ORF">MGAL_10B018528</name>
</gene>